<dbReference type="EMBL" id="KB008166">
    <property type="protein sequence ID" value="ELR11006.1"/>
    <property type="molecule type" value="Genomic_DNA"/>
</dbReference>
<dbReference type="GeneID" id="14911428"/>
<dbReference type="GeneID" id="14912615"/>
<protein>
    <recommendedName>
        <fullName evidence="5">Ragulator complex protein LAMTOR1</fullName>
    </recommendedName>
</protein>
<evidence type="ECO:0000313" key="2">
    <source>
        <dbReference type="EMBL" id="ELR11006.1"/>
    </source>
</evidence>
<proteinExistence type="predicted"/>
<reference evidence="2 4" key="1">
    <citation type="journal article" date="2013" name="Genome Biol.">
        <title>Genome of Acanthamoeba castellanii highlights extensive lateral gene transfer and early evolution of tyrosine kinase signaling.</title>
        <authorList>
            <person name="Clarke M."/>
            <person name="Lohan A.J."/>
            <person name="Liu B."/>
            <person name="Lagkouvardos I."/>
            <person name="Roy S."/>
            <person name="Zafar N."/>
            <person name="Bertelli C."/>
            <person name="Schilde C."/>
            <person name="Kianianmomeni A."/>
            <person name="Burglin T.R."/>
            <person name="Frech C."/>
            <person name="Turcotte B."/>
            <person name="Kopec K.O."/>
            <person name="Synnott J.M."/>
            <person name="Choo C."/>
            <person name="Paponov I."/>
            <person name="Finkler A."/>
            <person name="Soon Heng Tan C."/>
            <person name="Hutchins A.P."/>
            <person name="Weinmeier T."/>
            <person name="Rattei T."/>
            <person name="Chu J.S."/>
            <person name="Gimenez G."/>
            <person name="Irimia M."/>
            <person name="Rigden D.J."/>
            <person name="Fitzpatrick D.A."/>
            <person name="Lorenzo-Morales J."/>
            <person name="Bateman A."/>
            <person name="Chiu C.H."/>
            <person name="Tang P."/>
            <person name="Hegemann P."/>
            <person name="Fromm H."/>
            <person name="Raoult D."/>
            <person name="Greub G."/>
            <person name="Miranda-Saavedra D."/>
            <person name="Chen N."/>
            <person name="Nash P."/>
            <person name="Ginger M.L."/>
            <person name="Horn M."/>
            <person name="Schaap P."/>
            <person name="Caler L."/>
            <person name="Loftus B."/>
        </authorList>
    </citation>
    <scope>NUCLEOTIDE SEQUENCE [LARGE SCALE GENOMIC DNA]</scope>
    <source>
        <strain evidence="2 4">Neff</strain>
    </source>
</reference>
<dbReference type="OrthoDB" id="17394at2759"/>
<dbReference type="RefSeq" id="XP_004333019.1">
    <property type="nucleotide sequence ID" value="XM_004332971.1"/>
</dbReference>
<dbReference type="VEuPathDB" id="AmoebaDB:ACA1_140180"/>
<evidence type="ECO:0008006" key="5">
    <source>
        <dbReference type="Google" id="ProtNLM"/>
    </source>
</evidence>
<name>L8GFP6_ACACF</name>
<dbReference type="RefSeq" id="XP_004334147.1">
    <property type="nucleotide sequence ID" value="XM_004334099.1"/>
</dbReference>
<dbReference type="EMBL" id="KB008128">
    <property type="protein sequence ID" value="ELR12134.1"/>
    <property type="molecule type" value="Genomic_DNA"/>
</dbReference>
<dbReference type="VEuPathDB" id="AmoebaDB:ACA1_317300"/>
<feature type="compositionally biased region" description="Basic and acidic residues" evidence="1">
    <location>
        <begin position="7"/>
        <end position="19"/>
    </location>
</feature>
<dbReference type="KEGG" id="acan:ACA1_317300"/>
<dbReference type="AlphaFoldDB" id="L8GFP6"/>
<sequence length="177" mass="18346">MGCNSSKAEDIQQSRDRRPAGGAQGAAKGGSGGSRPIGAPPTPAKADAAIAASYHEKREADSDFLKNLVERTSQNLIDVSQSSNAAFDSAVAQSRQKEYQSRQILKKTNVNTAALDLFAVPAPSKTVSSPVKALSQPTLSSHDKELLLDGGGALASAFDKISVRDCGELVVSFGSAT</sequence>
<feature type="compositionally biased region" description="Gly residues" evidence="1">
    <location>
        <begin position="22"/>
        <end position="35"/>
    </location>
</feature>
<feature type="region of interest" description="Disordered" evidence="1">
    <location>
        <begin position="1"/>
        <end position="53"/>
    </location>
</feature>
<dbReference type="KEGG" id="acan:ACA1_140180"/>
<gene>
    <name evidence="3" type="ORF">ACA1_140180</name>
    <name evidence="2" type="ORF">ACA1_317300</name>
</gene>
<dbReference type="OMA" id="MREMDND"/>
<evidence type="ECO:0000256" key="1">
    <source>
        <dbReference type="SAM" id="MobiDB-lite"/>
    </source>
</evidence>
<dbReference type="Proteomes" id="UP000011083">
    <property type="component" value="Unassembled WGS sequence"/>
</dbReference>
<evidence type="ECO:0000313" key="4">
    <source>
        <dbReference type="Proteomes" id="UP000011083"/>
    </source>
</evidence>
<organism evidence="2 4">
    <name type="scientific">Acanthamoeba castellanii (strain ATCC 30010 / Neff)</name>
    <dbReference type="NCBI Taxonomy" id="1257118"/>
    <lineage>
        <taxon>Eukaryota</taxon>
        <taxon>Amoebozoa</taxon>
        <taxon>Discosea</taxon>
        <taxon>Longamoebia</taxon>
        <taxon>Centramoebida</taxon>
        <taxon>Acanthamoebidae</taxon>
        <taxon>Acanthamoeba</taxon>
    </lineage>
</organism>
<keyword evidence="4" id="KW-1185">Reference proteome</keyword>
<accession>L8GFP6</accession>
<evidence type="ECO:0000313" key="3">
    <source>
        <dbReference type="EMBL" id="ELR12134.1"/>
    </source>
</evidence>